<keyword evidence="3" id="KW-1185">Reference proteome</keyword>
<dbReference type="AlphaFoldDB" id="A0A518GUY8"/>
<proteinExistence type="predicted"/>
<dbReference type="Proteomes" id="UP000317835">
    <property type="component" value="Chromosome"/>
</dbReference>
<feature type="region of interest" description="Disordered" evidence="1">
    <location>
        <begin position="281"/>
        <end position="356"/>
    </location>
</feature>
<reference evidence="2 3" key="1">
    <citation type="submission" date="2019-02" db="EMBL/GenBank/DDBJ databases">
        <title>Deep-cultivation of Planctomycetes and their phenomic and genomic characterization uncovers novel biology.</title>
        <authorList>
            <person name="Wiegand S."/>
            <person name="Jogler M."/>
            <person name="Boedeker C."/>
            <person name="Pinto D."/>
            <person name="Vollmers J."/>
            <person name="Rivas-Marin E."/>
            <person name="Kohn T."/>
            <person name="Peeters S.H."/>
            <person name="Heuer A."/>
            <person name="Rast P."/>
            <person name="Oberbeckmann S."/>
            <person name="Bunk B."/>
            <person name="Jeske O."/>
            <person name="Meyerdierks A."/>
            <person name="Storesund J.E."/>
            <person name="Kallscheuer N."/>
            <person name="Luecker S."/>
            <person name="Lage O.M."/>
            <person name="Pohl T."/>
            <person name="Merkel B.J."/>
            <person name="Hornburger P."/>
            <person name="Mueller R.-W."/>
            <person name="Bruemmer F."/>
            <person name="Labrenz M."/>
            <person name="Spormann A.M."/>
            <person name="Op den Camp H."/>
            <person name="Overmann J."/>
            <person name="Amann R."/>
            <person name="Jetten M.S.M."/>
            <person name="Mascher T."/>
            <person name="Medema M.H."/>
            <person name="Devos D.P."/>
            <person name="Kaster A.-K."/>
            <person name="Ovreas L."/>
            <person name="Rohde M."/>
            <person name="Galperin M.Y."/>
            <person name="Jogler C."/>
        </authorList>
    </citation>
    <scope>NUCLEOTIDE SEQUENCE [LARGE SCALE GENOMIC DNA]</scope>
    <source>
        <strain evidence="2 3">ElP</strain>
    </source>
</reference>
<accession>A0A518GUY8</accession>
<feature type="region of interest" description="Disordered" evidence="1">
    <location>
        <begin position="107"/>
        <end position="133"/>
    </location>
</feature>
<feature type="compositionally biased region" description="Basic and acidic residues" evidence="1">
    <location>
        <begin position="1"/>
        <end position="24"/>
    </location>
</feature>
<dbReference type="KEGG" id="tpla:ElP_02360"/>
<evidence type="ECO:0000256" key="1">
    <source>
        <dbReference type="SAM" id="MobiDB-lite"/>
    </source>
</evidence>
<feature type="region of interest" description="Disordered" evidence="1">
    <location>
        <begin position="1"/>
        <end position="86"/>
    </location>
</feature>
<gene>
    <name evidence="2" type="ORF">ElP_02360</name>
</gene>
<sequence>MLSRPARPDQTTHRPGADRSEEPGRGMPRAKSPPVGPRSPPERAVVPTPSSPLPSRRLEGSPSARAGAPRPPPGPGAERCATGAPGASGVLCCPSPSCVDPIGFAPSNAPRGLASFRHARSRPSGRPDGLPVRPRCASVRHRIAWSSPRPRRADGLRPVGPTAGIGFVSPRPIAACPPRRSPPGVPPVRPVAEAKRMSWSSVASIGFASLRRFASRDWLCFATPETTPLPPDPGSVRADRCASSAPRCAPRPGPIAGPCGVRVEPDWLRFVTNPGLLVPRGFARSTRPDCQRRGLPPGPSDLPRAGIPPDLDGRRTARGDCSPPHYYRERPLRQSHELPGHSSRPCPPARPGCRGW</sequence>
<evidence type="ECO:0000313" key="2">
    <source>
        <dbReference type="EMBL" id="QDV32404.1"/>
    </source>
</evidence>
<name>A0A518GUY8_9BACT</name>
<feature type="compositionally biased region" description="Basic and acidic residues" evidence="1">
    <location>
        <begin position="326"/>
        <end position="339"/>
    </location>
</feature>
<protein>
    <submittedName>
        <fullName evidence="2">Uncharacterized protein</fullName>
    </submittedName>
</protein>
<evidence type="ECO:0000313" key="3">
    <source>
        <dbReference type="Proteomes" id="UP000317835"/>
    </source>
</evidence>
<organism evidence="2 3">
    <name type="scientific">Tautonia plasticadhaerens</name>
    <dbReference type="NCBI Taxonomy" id="2527974"/>
    <lineage>
        <taxon>Bacteria</taxon>
        <taxon>Pseudomonadati</taxon>
        <taxon>Planctomycetota</taxon>
        <taxon>Planctomycetia</taxon>
        <taxon>Isosphaerales</taxon>
        <taxon>Isosphaeraceae</taxon>
        <taxon>Tautonia</taxon>
    </lineage>
</organism>
<dbReference type="EMBL" id="CP036426">
    <property type="protein sequence ID" value="QDV32404.1"/>
    <property type="molecule type" value="Genomic_DNA"/>
</dbReference>